<dbReference type="Proteomes" id="UP000305067">
    <property type="component" value="Unassembled WGS sequence"/>
</dbReference>
<feature type="region of interest" description="Disordered" evidence="1">
    <location>
        <begin position="61"/>
        <end position="91"/>
    </location>
</feature>
<dbReference type="EMBL" id="ML178816">
    <property type="protein sequence ID" value="TFL05865.1"/>
    <property type="molecule type" value="Genomic_DNA"/>
</dbReference>
<organism evidence="3 4">
    <name type="scientific">Pterulicium gracile</name>
    <dbReference type="NCBI Taxonomy" id="1884261"/>
    <lineage>
        <taxon>Eukaryota</taxon>
        <taxon>Fungi</taxon>
        <taxon>Dikarya</taxon>
        <taxon>Basidiomycota</taxon>
        <taxon>Agaricomycotina</taxon>
        <taxon>Agaricomycetes</taxon>
        <taxon>Agaricomycetidae</taxon>
        <taxon>Agaricales</taxon>
        <taxon>Pleurotineae</taxon>
        <taxon>Pterulaceae</taxon>
        <taxon>Pterulicium</taxon>
    </lineage>
</organism>
<dbReference type="AlphaFoldDB" id="A0A5C3QV72"/>
<feature type="compositionally biased region" description="Low complexity" evidence="1">
    <location>
        <begin position="61"/>
        <end position="75"/>
    </location>
</feature>
<evidence type="ECO:0000313" key="4">
    <source>
        <dbReference type="Proteomes" id="UP000305067"/>
    </source>
</evidence>
<evidence type="ECO:0000256" key="1">
    <source>
        <dbReference type="SAM" id="MobiDB-lite"/>
    </source>
</evidence>
<reference evidence="3 4" key="1">
    <citation type="journal article" date="2019" name="Nat. Ecol. Evol.">
        <title>Megaphylogeny resolves global patterns of mushroom evolution.</title>
        <authorList>
            <person name="Varga T."/>
            <person name="Krizsan K."/>
            <person name="Foldi C."/>
            <person name="Dima B."/>
            <person name="Sanchez-Garcia M."/>
            <person name="Sanchez-Ramirez S."/>
            <person name="Szollosi G.J."/>
            <person name="Szarkandi J.G."/>
            <person name="Papp V."/>
            <person name="Albert L."/>
            <person name="Andreopoulos W."/>
            <person name="Angelini C."/>
            <person name="Antonin V."/>
            <person name="Barry K.W."/>
            <person name="Bougher N.L."/>
            <person name="Buchanan P."/>
            <person name="Buyck B."/>
            <person name="Bense V."/>
            <person name="Catcheside P."/>
            <person name="Chovatia M."/>
            <person name="Cooper J."/>
            <person name="Damon W."/>
            <person name="Desjardin D."/>
            <person name="Finy P."/>
            <person name="Geml J."/>
            <person name="Haridas S."/>
            <person name="Hughes K."/>
            <person name="Justo A."/>
            <person name="Karasinski D."/>
            <person name="Kautmanova I."/>
            <person name="Kiss B."/>
            <person name="Kocsube S."/>
            <person name="Kotiranta H."/>
            <person name="LaButti K.M."/>
            <person name="Lechner B.E."/>
            <person name="Liimatainen K."/>
            <person name="Lipzen A."/>
            <person name="Lukacs Z."/>
            <person name="Mihaltcheva S."/>
            <person name="Morgado L.N."/>
            <person name="Niskanen T."/>
            <person name="Noordeloos M.E."/>
            <person name="Ohm R.A."/>
            <person name="Ortiz-Santana B."/>
            <person name="Ovrebo C."/>
            <person name="Racz N."/>
            <person name="Riley R."/>
            <person name="Savchenko A."/>
            <person name="Shiryaev A."/>
            <person name="Soop K."/>
            <person name="Spirin V."/>
            <person name="Szebenyi C."/>
            <person name="Tomsovsky M."/>
            <person name="Tulloss R.E."/>
            <person name="Uehling J."/>
            <person name="Grigoriev I.V."/>
            <person name="Vagvolgyi C."/>
            <person name="Papp T."/>
            <person name="Martin F.M."/>
            <person name="Miettinen O."/>
            <person name="Hibbett D.S."/>
            <person name="Nagy L.G."/>
        </authorList>
    </citation>
    <scope>NUCLEOTIDE SEQUENCE [LARGE SCALE GENOMIC DNA]</scope>
    <source>
        <strain evidence="3 4">CBS 309.79</strain>
    </source>
</reference>
<accession>A0A5C3QV72</accession>
<feature type="compositionally biased region" description="Basic residues" evidence="1">
    <location>
        <begin position="82"/>
        <end position="91"/>
    </location>
</feature>
<evidence type="ECO:0000313" key="3">
    <source>
        <dbReference type="EMBL" id="TFL05865.1"/>
    </source>
</evidence>
<evidence type="ECO:0000256" key="2">
    <source>
        <dbReference type="SAM" id="Phobius"/>
    </source>
</evidence>
<keyword evidence="2" id="KW-1133">Transmembrane helix</keyword>
<keyword evidence="4" id="KW-1185">Reference proteome</keyword>
<keyword evidence="2" id="KW-0812">Transmembrane</keyword>
<gene>
    <name evidence="3" type="ORF">BDV98DRAFT_560769</name>
</gene>
<sequence length="91" mass="9598">MRGLSVVRILITSVMPGSVVIYWLTSSVIGLVQTVVFNILDQRRKLLLSASVAEVVVPQAAAPVSPPVSKVAPAPLAAPPTKSRKAKAARR</sequence>
<name>A0A5C3QV72_9AGAR</name>
<feature type="transmembrane region" description="Helical" evidence="2">
    <location>
        <begin position="20"/>
        <end position="40"/>
    </location>
</feature>
<dbReference type="STRING" id="1884261.A0A5C3QV72"/>
<protein>
    <recommendedName>
        <fullName evidence="5">60Kd inner membrane protein-domain-containing protein</fullName>
    </recommendedName>
</protein>
<evidence type="ECO:0008006" key="5">
    <source>
        <dbReference type="Google" id="ProtNLM"/>
    </source>
</evidence>
<proteinExistence type="predicted"/>
<keyword evidence="2" id="KW-0472">Membrane</keyword>
<dbReference type="OrthoDB" id="2436667at2759"/>